<gene>
    <name evidence="4" type="ordered locus">SELR_10930</name>
</gene>
<name>I0GPW4_SELRL</name>
<evidence type="ECO:0000313" key="5">
    <source>
        <dbReference type="Proteomes" id="UP000007887"/>
    </source>
</evidence>
<evidence type="ECO:0000256" key="2">
    <source>
        <dbReference type="SAM" id="Phobius"/>
    </source>
</evidence>
<protein>
    <recommendedName>
        <fullName evidence="3">YobI-like P-loop NTPase domain-containing protein</fullName>
    </recommendedName>
</protein>
<dbReference type="PATRIC" id="fig|927704.6.peg.1125"/>
<reference evidence="4 5" key="1">
    <citation type="submission" date="2011-10" db="EMBL/GenBank/DDBJ databases">
        <title>Whole genome sequence of Selenomonas ruminantium subsp. lactilytica TAM6421.</title>
        <authorList>
            <person name="Oguchi A."/>
            <person name="Ankai A."/>
            <person name="Kaneko J."/>
            <person name="Yamada-Narita S."/>
            <person name="Fukui S."/>
            <person name="Takahashi M."/>
            <person name="Onodera T."/>
            <person name="Kojima S."/>
            <person name="Fushimi T."/>
            <person name="Abe N."/>
            <person name="Kamio Y."/>
            <person name="Yamazaki S."/>
            <person name="Fujita N."/>
        </authorList>
    </citation>
    <scope>NUCLEOTIDE SEQUENCE [LARGE SCALE GENOMIC DNA]</scope>
    <source>
        <strain evidence="5">NBRC 103574 / TAM6421</strain>
    </source>
</reference>
<accession>I0GPW4</accession>
<dbReference type="EMBL" id="AP012292">
    <property type="protein sequence ID" value="BAL82801.1"/>
    <property type="molecule type" value="Genomic_DNA"/>
</dbReference>
<dbReference type="eggNOG" id="COG5290">
    <property type="taxonomic scope" value="Bacteria"/>
</dbReference>
<evidence type="ECO:0000259" key="3">
    <source>
        <dbReference type="Pfam" id="PF20693"/>
    </source>
</evidence>
<keyword evidence="1" id="KW-0175">Coiled coil</keyword>
<organism evidence="4 5">
    <name type="scientific">Selenomonas ruminantium subsp. lactilytica (strain NBRC 103574 / TAM6421)</name>
    <dbReference type="NCBI Taxonomy" id="927704"/>
    <lineage>
        <taxon>Bacteria</taxon>
        <taxon>Bacillati</taxon>
        <taxon>Bacillota</taxon>
        <taxon>Negativicutes</taxon>
        <taxon>Selenomonadales</taxon>
        <taxon>Selenomonadaceae</taxon>
        <taxon>Selenomonas</taxon>
    </lineage>
</organism>
<dbReference type="RefSeq" id="WP_014424238.1">
    <property type="nucleotide sequence ID" value="NC_017068.1"/>
</dbReference>
<dbReference type="HOGENOM" id="CLU_005044_0_0_9"/>
<sequence length="1217" mass="144009">MTYEYQKLTPTTNADIKGYEEALDYIFREDELKNIAISGSYGAGKSSALETYKNKRNNIKFIHISLSQFGSMERQDDNSGEKSNSITEKRLEGKILNQLIHQVGADNIPLTKFQVKREEKILPIIGNVSVVAVWGILIGYIVKYDLWKQYLTSVGGMLEDWLWFTLYPCMLFVVGVIIVIISVFLIGKVVLYQKSQGCFKKIKIADSEIELFDKKEESLFDRYLDEVLYIFNQSKVNAIVFEDIDRYNSVYIFQQLKEVNRLVNIKRMRDKDKPLKFIYLLKDDMFMSKDRTKFFDFILPIIPVMDGSNSYEKIIEIFKSMQVWPSFDSQFLQEVSFYIDDMRLLKNIANEFNIYSNNVMTTGQDVNKMLAMMIYKNIFPKDYGDLQLSRGYVYNIFAYKSEIANIEKQNISRKIKVLEKENEEMKKLWQTSRNEINEFYDYKIEQARWNQQVKNKLILEKEKRIELFDARNNDKISENLKEISRLKILMDELPSWHLREMITRENIDDIFNEKNINVLSENEVFSEIKESQYFSLIKYLIRNGYIDETYADYMTYFYGESICHGDKVFLRGITDQKAKEYTYKLREPSKVVSIMNSRNYKQVEALNYDLLDYLLENNDEESVQQYIHDILQQIINAQNKEFIFQYLRRCKNEKLFVHLLNMQWENIMNYMCESENVTDEEREKYIWETLCLSTDGDLSVINVDGVLTKYISQNTNFLCMKDRRAKIAISNMEKIDVKFQIINFECANDDLLKDVYEKNLYTLTFSNVCMMLKRFYDISDDEKMIHCNLSCIVSRNGEPLYNYVVDNIESYIDVVLKNCQGCILDKLDVIYFVLDNKNIETDIKAKYVSYLKTRINQIEKVEDKELWRALLQYDVVKYSLGNIFSFFVEMPSESRIDLYGYLNEHSNEVLSGGWNDEFKTLNEERQSDMFDAVVIANQLDNNVYRFILQNMGDSYEEFDVKDIEEEKVNILIELNIIPMTDETLKFMRQEYPSTVINLICNNVRRYCEYISKNIICVKEILDVIEENVTVEDKLELLSLVPNEKISIRDKGYEDEIIKYIVKNNFDENDIEQLIRDYKKASSDFKRIIIDKFAECTEYLLENEIKVPYDVCSQLLSRINGEAKWKIFINSLPIISPYNCIKCLDLFESNDDVENLKRIFIGKRPRFENKKYIKDILTVFDKKGWVSSISESDEYLIAYGRKNETIMKMVEDNILTIL</sequence>
<feature type="coiled-coil region" evidence="1">
    <location>
        <begin position="401"/>
        <end position="435"/>
    </location>
</feature>
<dbReference type="KEGG" id="sri:SELR_10930"/>
<keyword evidence="2" id="KW-1133">Transmembrane helix</keyword>
<feature type="transmembrane region" description="Helical" evidence="2">
    <location>
        <begin position="121"/>
        <end position="141"/>
    </location>
</feature>
<dbReference type="Proteomes" id="UP000007887">
    <property type="component" value="Chromosome"/>
</dbReference>
<evidence type="ECO:0000256" key="1">
    <source>
        <dbReference type="SAM" id="Coils"/>
    </source>
</evidence>
<dbReference type="Pfam" id="PF20693">
    <property type="entry name" value="YobI-ATPase"/>
    <property type="match status" value="1"/>
</dbReference>
<dbReference type="InterPro" id="IPR048428">
    <property type="entry name" value="YobI-NTPase"/>
</dbReference>
<dbReference type="AlphaFoldDB" id="I0GPW4"/>
<evidence type="ECO:0000313" key="4">
    <source>
        <dbReference type="EMBL" id="BAL82801.1"/>
    </source>
</evidence>
<proteinExistence type="predicted"/>
<dbReference type="OrthoDB" id="1701659at2"/>
<feature type="transmembrane region" description="Helical" evidence="2">
    <location>
        <begin position="161"/>
        <end position="186"/>
    </location>
</feature>
<keyword evidence="2" id="KW-0812">Transmembrane</keyword>
<keyword evidence="2" id="KW-0472">Membrane</keyword>
<feature type="domain" description="YobI-like P-loop NTPase" evidence="3">
    <location>
        <begin position="19"/>
        <end position="394"/>
    </location>
</feature>